<protein>
    <submittedName>
        <fullName evidence="2">Uncharacterized protein YpiB (UPF0302 family)</fullName>
    </submittedName>
</protein>
<dbReference type="Gene3D" id="3.40.1530.30">
    <property type="entry name" value="Uncharacterised family UPF0302, N-terminal domain"/>
    <property type="match status" value="1"/>
</dbReference>
<reference evidence="2 3" key="1">
    <citation type="submission" date="2023-07" db="EMBL/GenBank/DDBJ databases">
        <title>Genomic Encyclopedia of Type Strains, Phase IV (KMG-IV): sequencing the most valuable type-strain genomes for metagenomic binning, comparative biology and taxonomic classification.</title>
        <authorList>
            <person name="Goeker M."/>
        </authorList>
    </citation>
    <scope>NUCLEOTIDE SEQUENCE [LARGE SCALE GENOMIC DNA]</scope>
    <source>
        <strain evidence="2 3">DSM 12751</strain>
    </source>
</reference>
<dbReference type="Gene3D" id="4.10.810.10">
    <property type="entry name" value="Virus Scaffolding Protein, Chain A"/>
    <property type="match status" value="1"/>
</dbReference>
<dbReference type="Pfam" id="PF08858">
    <property type="entry name" value="IDEAL"/>
    <property type="match status" value="1"/>
</dbReference>
<sequence>MHQLVSVEAKRTFLDWFLNTFELQKKECAWLLTYLKSDDTLLEKVRFVDELIPNQKSIFMSTTCTSDISFKFNKKTFMTTDVERAFHDIRLHPEEYIYLKLTFKKAESSPEYAAVREVNPMEKYNTTSNSWYSLLAEMVLDEAIEKYQKEQLYQQIEMSLKQNDKESFLRLSKRWAKLNEGEA</sequence>
<dbReference type="InterPro" id="IPR014963">
    <property type="entry name" value="UPF0302_N"/>
</dbReference>
<evidence type="ECO:0000313" key="3">
    <source>
        <dbReference type="Proteomes" id="UP001235840"/>
    </source>
</evidence>
<feature type="domain" description="IDEAL" evidence="1">
    <location>
        <begin position="139"/>
        <end position="175"/>
    </location>
</feature>
<dbReference type="InterPro" id="IPR011188">
    <property type="entry name" value="UPF0302"/>
</dbReference>
<evidence type="ECO:0000313" key="2">
    <source>
        <dbReference type="EMBL" id="MDQ0165488.1"/>
    </source>
</evidence>
<dbReference type="EMBL" id="JAUSTY010000005">
    <property type="protein sequence ID" value="MDQ0165488.1"/>
    <property type="molecule type" value="Genomic_DNA"/>
</dbReference>
<name>A0ABT9VWW6_9BACI</name>
<accession>A0ABT9VWW6</accession>
<dbReference type="RefSeq" id="WP_307392666.1">
    <property type="nucleotide sequence ID" value="NZ_BAAADK010000011.1"/>
</dbReference>
<dbReference type="PIRSF" id="PIRSF007165">
    <property type="entry name" value="UCP007165"/>
    <property type="match status" value="1"/>
</dbReference>
<dbReference type="Proteomes" id="UP001235840">
    <property type="component" value="Unassembled WGS sequence"/>
</dbReference>
<comment type="caution">
    <text evidence="2">The sequence shown here is derived from an EMBL/GenBank/DDBJ whole genome shotgun (WGS) entry which is preliminary data.</text>
</comment>
<dbReference type="NCBIfam" id="NF002965">
    <property type="entry name" value="PRK03636.1"/>
    <property type="match status" value="1"/>
</dbReference>
<gene>
    <name evidence="2" type="ORF">J2S11_001389</name>
</gene>
<dbReference type="Pfam" id="PF08864">
    <property type="entry name" value="UPF0302"/>
    <property type="match status" value="1"/>
</dbReference>
<organism evidence="2 3">
    <name type="scientific">Caldalkalibacillus horti</name>
    <dbReference type="NCBI Taxonomy" id="77523"/>
    <lineage>
        <taxon>Bacteria</taxon>
        <taxon>Bacillati</taxon>
        <taxon>Bacillota</taxon>
        <taxon>Bacilli</taxon>
        <taxon>Bacillales</taxon>
        <taxon>Bacillaceae</taxon>
        <taxon>Caldalkalibacillus</taxon>
    </lineage>
</organism>
<evidence type="ECO:0000259" key="1">
    <source>
        <dbReference type="SMART" id="SM00914"/>
    </source>
</evidence>
<dbReference type="SMART" id="SM00914">
    <property type="entry name" value="IDEAL"/>
    <property type="match status" value="1"/>
</dbReference>
<dbReference type="InterPro" id="IPR038091">
    <property type="entry name" value="UPF0302_N_sf"/>
</dbReference>
<proteinExistence type="predicted"/>
<keyword evidence="3" id="KW-1185">Reference proteome</keyword>
<dbReference type="InterPro" id="IPR014957">
    <property type="entry name" value="IDEAL_dom"/>
</dbReference>
<dbReference type="InterPro" id="IPR027393">
    <property type="entry name" value="Virus_scaffolding_prot_C"/>
</dbReference>